<evidence type="ECO:0000313" key="1">
    <source>
        <dbReference type="EMBL" id="GHO49122.1"/>
    </source>
</evidence>
<comment type="caution">
    <text evidence="1">The sequence shown here is derived from an EMBL/GenBank/DDBJ whole genome shotgun (WGS) entry which is preliminary data.</text>
</comment>
<dbReference type="RefSeq" id="WP_220198233.1">
    <property type="nucleotide sequence ID" value="NZ_BNJF01000004.1"/>
</dbReference>
<protein>
    <submittedName>
        <fullName evidence="1">Uncharacterized protein</fullName>
    </submittedName>
</protein>
<proteinExistence type="predicted"/>
<evidence type="ECO:0000313" key="2">
    <source>
        <dbReference type="Proteomes" id="UP000612362"/>
    </source>
</evidence>
<dbReference type="AlphaFoldDB" id="A0A8J3MUA7"/>
<keyword evidence="2" id="KW-1185">Reference proteome</keyword>
<gene>
    <name evidence="1" type="ORF">KSX_72850</name>
</gene>
<accession>A0A8J3MUA7</accession>
<name>A0A8J3MUA7_9CHLR</name>
<organism evidence="1 2">
    <name type="scientific">Ktedonospora formicarum</name>
    <dbReference type="NCBI Taxonomy" id="2778364"/>
    <lineage>
        <taxon>Bacteria</taxon>
        <taxon>Bacillati</taxon>
        <taxon>Chloroflexota</taxon>
        <taxon>Ktedonobacteria</taxon>
        <taxon>Ktedonobacterales</taxon>
        <taxon>Ktedonobacteraceae</taxon>
        <taxon>Ktedonospora</taxon>
    </lineage>
</organism>
<dbReference type="Proteomes" id="UP000612362">
    <property type="component" value="Unassembled WGS sequence"/>
</dbReference>
<dbReference type="EMBL" id="BNJF01000004">
    <property type="protein sequence ID" value="GHO49122.1"/>
    <property type="molecule type" value="Genomic_DNA"/>
</dbReference>
<reference evidence="1" key="1">
    <citation type="submission" date="2020-10" db="EMBL/GenBank/DDBJ databases">
        <title>Taxonomic study of unclassified bacteria belonging to the class Ktedonobacteria.</title>
        <authorList>
            <person name="Yabe S."/>
            <person name="Wang C.M."/>
            <person name="Zheng Y."/>
            <person name="Sakai Y."/>
            <person name="Cavaletti L."/>
            <person name="Monciardini P."/>
            <person name="Donadio S."/>
        </authorList>
    </citation>
    <scope>NUCLEOTIDE SEQUENCE</scope>
    <source>
        <strain evidence="1">SOSP1-1</strain>
    </source>
</reference>
<sequence length="117" mass="13075">MRINITIPAFALKEINVDVGKLLKCIRFDVLNDRIVIKALALGKFEITMKFRPSAENGKLVLQDAEVEGALGLAHMSESWIMSKIQKALEANAEKIFIHDISTASDKIYLSFSPRQS</sequence>